<dbReference type="GO" id="GO:0004523">
    <property type="term" value="F:RNA-DNA hybrid ribonuclease activity"/>
    <property type="evidence" value="ECO:0007669"/>
    <property type="project" value="UniProtKB-EC"/>
</dbReference>
<keyword evidence="22" id="KW-1185">Reference proteome</keyword>
<evidence type="ECO:0000256" key="17">
    <source>
        <dbReference type="SAM" id="MobiDB-lite"/>
    </source>
</evidence>
<evidence type="ECO:0000259" key="18">
    <source>
        <dbReference type="PROSITE" id="PS50158"/>
    </source>
</evidence>
<keyword evidence="6" id="KW-0540">Nuclease</keyword>
<dbReference type="Gene3D" id="3.10.10.10">
    <property type="entry name" value="HIV Type 1 Reverse Transcriptase, subunit A, domain 1"/>
    <property type="match status" value="1"/>
</dbReference>
<dbReference type="PROSITE" id="PS50158">
    <property type="entry name" value="ZF_CCHC"/>
    <property type="match status" value="1"/>
</dbReference>
<evidence type="ECO:0000256" key="8">
    <source>
        <dbReference type="ARBA" id="ARBA00022759"/>
    </source>
</evidence>
<dbReference type="Pfam" id="PF17919">
    <property type="entry name" value="RT_RNaseH_2"/>
    <property type="match status" value="1"/>
</dbReference>
<dbReference type="InterPro" id="IPR041588">
    <property type="entry name" value="Integrase_H2C2"/>
</dbReference>
<organism evidence="21 22">
    <name type="scientific">Astyanax mexicanus</name>
    <name type="common">Blind cave fish</name>
    <name type="synonym">Astyanax fasciatus mexicanus</name>
    <dbReference type="NCBI Taxonomy" id="7994"/>
    <lineage>
        <taxon>Eukaryota</taxon>
        <taxon>Metazoa</taxon>
        <taxon>Chordata</taxon>
        <taxon>Craniata</taxon>
        <taxon>Vertebrata</taxon>
        <taxon>Euteleostomi</taxon>
        <taxon>Actinopterygii</taxon>
        <taxon>Neopterygii</taxon>
        <taxon>Teleostei</taxon>
        <taxon>Ostariophysi</taxon>
        <taxon>Characiformes</taxon>
        <taxon>Characoidei</taxon>
        <taxon>Acestrorhamphidae</taxon>
        <taxon>Acestrorhamphinae</taxon>
        <taxon>Astyanax</taxon>
    </lineage>
</organism>
<dbReference type="Proteomes" id="UP000018467">
    <property type="component" value="Unassembled WGS sequence"/>
</dbReference>
<keyword evidence="14" id="KW-0238">DNA-binding</keyword>
<keyword evidence="3" id="KW-0645">Protease</keyword>
<dbReference type="Pfam" id="PF17921">
    <property type="entry name" value="Integrase_H2C2"/>
    <property type="match status" value="1"/>
</dbReference>
<evidence type="ECO:0000259" key="20">
    <source>
        <dbReference type="PROSITE" id="PS50994"/>
    </source>
</evidence>
<evidence type="ECO:0000256" key="9">
    <source>
        <dbReference type="ARBA" id="ARBA00022801"/>
    </source>
</evidence>
<evidence type="ECO:0000256" key="7">
    <source>
        <dbReference type="ARBA" id="ARBA00022750"/>
    </source>
</evidence>
<evidence type="ECO:0000256" key="2">
    <source>
        <dbReference type="ARBA" id="ARBA00012180"/>
    </source>
</evidence>
<keyword evidence="13" id="KW-0695">RNA-directed DNA polymerase</keyword>
<feature type="compositionally biased region" description="Polar residues" evidence="17">
    <location>
        <begin position="1317"/>
        <end position="1329"/>
    </location>
</feature>
<dbReference type="InterPro" id="IPR000477">
    <property type="entry name" value="RT_dom"/>
</dbReference>
<dbReference type="CDD" id="cd09274">
    <property type="entry name" value="RNase_HI_RT_Ty3"/>
    <property type="match status" value="1"/>
</dbReference>
<keyword evidence="5" id="KW-0548">Nucleotidyltransferase</keyword>
<dbReference type="GO" id="GO:0006508">
    <property type="term" value="P:proteolysis"/>
    <property type="evidence" value="ECO:0007669"/>
    <property type="project" value="UniProtKB-KW"/>
</dbReference>
<name>A0A3B1IUQ3_ASTMX</name>
<evidence type="ECO:0000256" key="15">
    <source>
        <dbReference type="ARBA" id="ARBA00039658"/>
    </source>
</evidence>
<dbReference type="GO" id="GO:0003723">
    <property type="term" value="F:RNA binding"/>
    <property type="evidence" value="ECO:0007669"/>
    <property type="project" value="UniProtKB-KW"/>
</dbReference>
<evidence type="ECO:0000256" key="13">
    <source>
        <dbReference type="ARBA" id="ARBA00022918"/>
    </source>
</evidence>
<dbReference type="InterPro" id="IPR036875">
    <property type="entry name" value="Znf_CCHC_sf"/>
</dbReference>
<dbReference type="Gene3D" id="1.10.340.70">
    <property type="match status" value="1"/>
</dbReference>
<evidence type="ECO:0000256" key="10">
    <source>
        <dbReference type="ARBA" id="ARBA00022842"/>
    </source>
</evidence>
<dbReference type="GO" id="GO:0003964">
    <property type="term" value="F:RNA-directed DNA polymerase activity"/>
    <property type="evidence" value="ECO:0007669"/>
    <property type="project" value="UniProtKB-KW"/>
</dbReference>
<reference evidence="22" key="2">
    <citation type="journal article" date="2014" name="Nat. Commun.">
        <title>The cavefish genome reveals candidate genes for eye loss.</title>
        <authorList>
            <person name="McGaugh S.E."/>
            <person name="Gross J.B."/>
            <person name="Aken B."/>
            <person name="Blin M."/>
            <person name="Borowsky R."/>
            <person name="Chalopin D."/>
            <person name="Hinaux H."/>
            <person name="Jeffery W.R."/>
            <person name="Keene A."/>
            <person name="Ma L."/>
            <person name="Minx P."/>
            <person name="Murphy D."/>
            <person name="O'Quin K.E."/>
            <person name="Retaux S."/>
            <person name="Rohner N."/>
            <person name="Searle S.M."/>
            <person name="Stahl B.A."/>
            <person name="Tabin C."/>
            <person name="Volff J.N."/>
            <person name="Yoshizawa M."/>
            <person name="Warren W.C."/>
        </authorList>
    </citation>
    <scope>NUCLEOTIDE SEQUENCE [LARGE SCALE GENOMIC DNA]</scope>
    <source>
        <strain evidence="22">female</strain>
    </source>
</reference>
<dbReference type="GO" id="GO:0015074">
    <property type="term" value="P:DNA integration"/>
    <property type="evidence" value="ECO:0007669"/>
    <property type="project" value="UniProtKB-KW"/>
</dbReference>
<keyword evidence="11" id="KW-0694">RNA-binding</keyword>
<dbReference type="InterPro" id="IPR043128">
    <property type="entry name" value="Rev_trsase/Diguanyl_cyclase"/>
</dbReference>
<dbReference type="PROSITE" id="PS00141">
    <property type="entry name" value="ASP_PROTEASE"/>
    <property type="match status" value="1"/>
</dbReference>
<accession>A0A3B1IUQ3</accession>
<evidence type="ECO:0000256" key="16">
    <source>
        <dbReference type="PROSITE-ProRule" id="PRU00047"/>
    </source>
</evidence>
<dbReference type="InterPro" id="IPR036397">
    <property type="entry name" value="RNaseH_sf"/>
</dbReference>
<feature type="domain" description="CCHC-type" evidence="18">
    <location>
        <begin position="249"/>
        <end position="265"/>
    </location>
</feature>
<evidence type="ECO:0000313" key="21">
    <source>
        <dbReference type="Ensembl" id="ENSAMXP00000033807.1"/>
    </source>
</evidence>
<evidence type="ECO:0000256" key="4">
    <source>
        <dbReference type="ARBA" id="ARBA00022679"/>
    </source>
</evidence>
<dbReference type="Gene3D" id="3.30.70.270">
    <property type="match status" value="2"/>
</dbReference>
<dbReference type="SUPFAM" id="SSF53098">
    <property type="entry name" value="Ribonuclease H-like"/>
    <property type="match status" value="1"/>
</dbReference>
<feature type="region of interest" description="Disordered" evidence="17">
    <location>
        <begin position="1306"/>
        <end position="1329"/>
    </location>
</feature>
<dbReference type="InParanoid" id="A0A3B1IUQ3"/>
<dbReference type="GeneTree" id="ENSGT01140000282569"/>
<dbReference type="PROSITE" id="PS50878">
    <property type="entry name" value="RT_POL"/>
    <property type="match status" value="1"/>
</dbReference>
<keyword evidence="8" id="KW-0255">Endonuclease</keyword>
<evidence type="ECO:0000259" key="19">
    <source>
        <dbReference type="PROSITE" id="PS50878"/>
    </source>
</evidence>
<dbReference type="SMART" id="SM00343">
    <property type="entry name" value="ZnF_C2HC"/>
    <property type="match status" value="2"/>
</dbReference>
<dbReference type="SUPFAM" id="SSF50630">
    <property type="entry name" value="Acid proteases"/>
    <property type="match status" value="1"/>
</dbReference>
<evidence type="ECO:0000256" key="12">
    <source>
        <dbReference type="ARBA" id="ARBA00022908"/>
    </source>
</evidence>
<dbReference type="Gene3D" id="3.30.420.10">
    <property type="entry name" value="Ribonuclease H-like superfamily/Ribonuclease H"/>
    <property type="match status" value="1"/>
</dbReference>
<dbReference type="InterPro" id="IPR050951">
    <property type="entry name" value="Retrovirus_Pol_polyprotein"/>
</dbReference>
<feature type="domain" description="Reverse transcriptase" evidence="19">
    <location>
        <begin position="471"/>
        <end position="649"/>
    </location>
</feature>
<dbReference type="InterPro" id="IPR021109">
    <property type="entry name" value="Peptidase_aspartic_dom_sf"/>
</dbReference>
<dbReference type="InterPro" id="IPR012337">
    <property type="entry name" value="RNaseH-like_sf"/>
</dbReference>
<keyword evidence="10" id="KW-0460">Magnesium</keyword>
<dbReference type="FunFam" id="1.10.340.70:FF:000003">
    <property type="entry name" value="Protein CBG25708"/>
    <property type="match status" value="1"/>
</dbReference>
<dbReference type="Pfam" id="PF00665">
    <property type="entry name" value="rve"/>
    <property type="match status" value="1"/>
</dbReference>
<evidence type="ECO:0000256" key="1">
    <source>
        <dbReference type="ARBA" id="ARBA00010879"/>
    </source>
</evidence>
<keyword evidence="7" id="KW-0064">Aspartyl protease</keyword>
<keyword evidence="16" id="KW-0862">Zinc</keyword>
<dbReference type="SUPFAM" id="SSF56672">
    <property type="entry name" value="DNA/RNA polymerases"/>
    <property type="match status" value="1"/>
</dbReference>
<evidence type="ECO:0000256" key="14">
    <source>
        <dbReference type="ARBA" id="ARBA00023125"/>
    </source>
</evidence>
<dbReference type="EC" id="3.1.26.4" evidence="2"/>
<keyword evidence="16" id="KW-0863">Zinc-finger</keyword>
<keyword evidence="4" id="KW-0808">Transferase</keyword>
<evidence type="ECO:0000256" key="5">
    <source>
        <dbReference type="ARBA" id="ARBA00022695"/>
    </source>
</evidence>
<feature type="domain" description="Integrase catalytic" evidence="20">
    <location>
        <begin position="1024"/>
        <end position="1181"/>
    </location>
</feature>
<dbReference type="CDD" id="cd01647">
    <property type="entry name" value="RT_LTR"/>
    <property type="match status" value="1"/>
</dbReference>
<dbReference type="InterPro" id="IPR018061">
    <property type="entry name" value="Retropepsins"/>
</dbReference>
<dbReference type="Pfam" id="PF00098">
    <property type="entry name" value="zf-CCHC"/>
    <property type="match status" value="1"/>
</dbReference>
<keyword evidence="12" id="KW-0229">DNA integration</keyword>
<dbReference type="Gene3D" id="4.10.60.10">
    <property type="entry name" value="Zinc finger, CCHC-type"/>
    <property type="match status" value="1"/>
</dbReference>
<keyword evidence="16" id="KW-0479">Metal-binding</keyword>
<dbReference type="InterPro" id="IPR001878">
    <property type="entry name" value="Znf_CCHC"/>
</dbReference>
<dbReference type="FunFam" id="3.10.20.370:FF:000001">
    <property type="entry name" value="Retrovirus-related Pol polyprotein from transposon 17.6-like protein"/>
    <property type="match status" value="1"/>
</dbReference>
<dbReference type="InterPro" id="IPR041577">
    <property type="entry name" value="RT_RNaseH_2"/>
</dbReference>
<evidence type="ECO:0000313" key="22">
    <source>
        <dbReference type="Proteomes" id="UP000018467"/>
    </source>
</evidence>
<dbReference type="Pfam" id="PF00078">
    <property type="entry name" value="RVT_1"/>
    <property type="match status" value="1"/>
</dbReference>
<dbReference type="GO" id="GO:0004190">
    <property type="term" value="F:aspartic-type endopeptidase activity"/>
    <property type="evidence" value="ECO:0007669"/>
    <property type="project" value="UniProtKB-KW"/>
</dbReference>
<dbReference type="InterPro" id="IPR001584">
    <property type="entry name" value="Integrase_cat-core"/>
</dbReference>
<evidence type="ECO:0000256" key="6">
    <source>
        <dbReference type="ARBA" id="ARBA00022722"/>
    </source>
</evidence>
<dbReference type="PANTHER" id="PTHR37984:SF15">
    <property type="entry name" value="INTEGRASE CATALYTIC DOMAIN-CONTAINING PROTEIN"/>
    <property type="match status" value="1"/>
</dbReference>
<dbReference type="InterPro" id="IPR043502">
    <property type="entry name" value="DNA/RNA_pol_sf"/>
</dbReference>
<protein>
    <recommendedName>
        <fullName evidence="15">Gypsy retrotransposon integrase-like protein 1</fullName>
        <ecNumber evidence="2">3.1.26.4</ecNumber>
    </recommendedName>
</protein>
<sequence length="1329" mass="148638">MSISVPLPAPFMPCPGEPAIPFPTWIKMFDNYMLVIAASGDGWPDTRKRAVLLHALGTEGQRLFYTLPNTGDTFAAAITALKEHFVPKVNVIAERHKFRQRMQRPDETVNQFLASLRELATTCEFGDMEDQMLRDQLIERVANTRIRDRLLLEPDLTLVKATTLALQIESGLRDANVLSDATAAGVSASVRVIQRQSKTGRTNRHGDTKKKLQKPAPAAAHTGNHRSCFRCGSFSHLANKPSCPAVGVKCNKCGKIGHFSRVCRSTHKEVREVVINEPTVLYMNNAVQDKILCTVQVTVNGQCKPVELIVDTGSSVSIIPENIYHNCFPGGVLTEPTFALVTYAKEKIHVKGCLKATISHDHHSAAGTLVVVESGAALLGLDLFQALQMKLEGRKVVTTNTQPTFIAHPAVPKTVLENAASEVSVQEIGYAKNFIHKVHVLPNAVPVQQKLRRLPFAVRQAVSEELKDLQDKGIIERIDASPWVSPIVVTHKRDGGKPRICVDLREPNKVIVADCHPLPHMEELFSNLRGATVFSTIDLASAYHQMPLHPDSRDITAFITHDGLFRFCRVPFGLASAPSAFQKMMSIILAGLPGVQAYLDDVICYGTTQREHDENLRRVLQALTDAGLKLNMHKCKFNQPSLNYLGHTISMEGLLPDQDRVAAVIHAPAPHDTSSLRSFLGLASWYSKFIPDFATVSEPLRAVLRDCTDSRFKWTTEAQSSFTLLKELVVNSQALALYDPELPTYVTTDASDYGLGAVLTQLHPDQSERTVAFASRTLSSAERKYSTVEREALACVWAVERWRTYLWGRRFVLRTDHHALTTLLTSAGAGRAGLRIARWSARLLCFTYDITYRPGRQNVTADCLSRLPVTTTHEETEEPDMIATVFKESLCAISIPELTSASEICPDLSLLRNQIQKGWPKCKHNLPENLAPYFQVRDELSVHGSLITRGPDRVVVPVSLRPRLVALAHEGHQGIVRTKQRLRELFWWPQLDKLVQSVITSCVDCQYSDKVTKTAPTPLTPVEMPDAPWEKVALDITGPFETATWDCRYAIVLTDYYSKWPEVAFASAVNTDVILRFLATVFSREGNPLYLVSDNGCQFTSHAFSEFLKERGIQHLRSSVYYPQANGAVERFNRVLKDCLQTCERSHSSWKEAVTEFLHNYRATPHATTGATPFELLRNRKMRTKLNILPVALESKAHAQIKQRVIQKQNKMKEYTDKKKGAKTTTIRVGDTVRVRRPEHVHKGSSRFTEPRIVVKKVGHNTFTLSDGRKWNASKLAHFPTQALLGSEQTKDTVFDTVTLAENTNEAADIPRRSQRSRNTPRWLSSYVR</sequence>
<dbReference type="Bgee" id="ENSAMXG00000032571">
    <property type="expression patterns" value="Expressed in zone of skin and 14 other cell types or tissues"/>
</dbReference>
<dbReference type="Pfam" id="PF00077">
    <property type="entry name" value="RVP"/>
    <property type="match status" value="1"/>
</dbReference>
<dbReference type="SUPFAM" id="SSF57756">
    <property type="entry name" value="Retrovirus zinc finger-like domains"/>
    <property type="match status" value="1"/>
</dbReference>
<proteinExistence type="inferred from homology"/>
<dbReference type="FunFam" id="3.30.70.270:FF:000020">
    <property type="entry name" value="Transposon Tf2-6 polyprotein-like Protein"/>
    <property type="match status" value="1"/>
</dbReference>
<dbReference type="GO" id="GO:0003677">
    <property type="term" value="F:DNA binding"/>
    <property type="evidence" value="ECO:0007669"/>
    <property type="project" value="UniProtKB-KW"/>
</dbReference>
<evidence type="ECO:0000256" key="11">
    <source>
        <dbReference type="ARBA" id="ARBA00022884"/>
    </source>
</evidence>
<evidence type="ECO:0000256" key="3">
    <source>
        <dbReference type="ARBA" id="ARBA00022670"/>
    </source>
</evidence>
<comment type="similarity">
    <text evidence="1">Belongs to the beta type-B retroviral polymerase family. HERV class-II K(HML-2) pol subfamily.</text>
</comment>
<reference evidence="21" key="4">
    <citation type="submission" date="2025-09" db="UniProtKB">
        <authorList>
            <consortium name="Ensembl"/>
        </authorList>
    </citation>
    <scope>IDENTIFICATION</scope>
</reference>
<feature type="region of interest" description="Disordered" evidence="17">
    <location>
        <begin position="196"/>
        <end position="223"/>
    </location>
</feature>
<reference evidence="22" key="1">
    <citation type="submission" date="2013-03" db="EMBL/GenBank/DDBJ databases">
        <authorList>
            <person name="Jeffery W."/>
            <person name="Warren W."/>
            <person name="Wilson R.K."/>
        </authorList>
    </citation>
    <scope>NUCLEOTIDE SEQUENCE</scope>
    <source>
        <strain evidence="22">female</strain>
    </source>
</reference>
<dbReference type="Gene3D" id="2.40.70.10">
    <property type="entry name" value="Acid Proteases"/>
    <property type="match status" value="1"/>
</dbReference>
<dbReference type="GO" id="GO:0008270">
    <property type="term" value="F:zinc ion binding"/>
    <property type="evidence" value="ECO:0007669"/>
    <property type="project" value="UniProtKB-KW"/>
</dbReference>
<reference evidence="21" key="3">
    <citation type="submission" date="2025-08" db="UniProtKB">
        <authorList>
            <consortium name="Ensembl"/>
        </authorList>
    </citation>
    <scope>IDENTIFICATION</scope>
</reference>
<dbReference type="PANTHER" id="PTHR37984">
    <property type="entry name" value="PROTEIN CBG26694"/>
    <property type="match status" value="1"/>
</dbReference>
<dbReference type="Ensembl" id="ENSAMXT00000042506.1">
    <property type="protein sequence ID" value="ENSAMXP00000033807.1"/>
    <property type="gene ID" value="ENSAMXG00000032571.1"/>
</dbReference>
<keyword evidence="9" id="KW-0378">Hydrolase</keyword>
<dbReference type="FunFam" id="3.30.420.10:FF:000063">
    <property type="entry name" value="Retrovirus-related Pol polyprotein from transposon 297-like Protein"/>
    <property type="match status" value="1"/>
</dbReference>
<dbReference type="InterPro" id="IPR001969">
    <property type="entry name" value="Aspartic_peptidase_AS"/>
</dbReference>
<dbReference type="PROSITE" id="PS50994">
    <property type="entry name" value="INTEGRASE"/>
    <property type="match status" value="1"/>
</dbReference>